<dbReference type="OrthoDB" id="7869911at2"/>
<evidence type="ECO:0000256" key="1">
    <source>
        <dbReference type="SAM" id="Phobius"/>
    </source>
</evidence>
<gene>
    <name evidence="2" type="ORF">ROA7450_00506</name>
</gene>
<keyword evidence="1" id="KW-0472">Membrane</keyword>
<keyword evidence="3" id="KW-1185">Reference proteome</keyword>
<feature type="transmembrane region" description="Helical" evidence="1">
    <location>
        <begin position="35"/>
        <end position="54"/>
    </location>
</feature>
<keyword evidence="1" id="KW-1133">Transmembrane helix</keyword>
<feature type="transmembrane region" description="Helical" evidence="1">
    <location>
        <begin position="7"/>
        <end position="29"/>
    </location>
</feature>
<dbReference type="Proteomes" id="UP000193061">
    <property type="component" value="Unassembled WGS sequence"/>
</dbReference>
<dbReference type="EMBL" id="FWFX01000001">
    <property type="protein sequence ID" value="SLN17023.1"/>
    <property type="molecule type" value="Genomic_DNA"/>
</dbReference>
<evidence type="ECO:0000313" key="3">
    <source>
        <dbReference type="Proteomes" id="UP000193061"/>
    </source>
</evidence>
<sequence>MPIDKLVLIIVVVIAAAGATIWLSLFVAAFFQFTFGWLILAPVGLVIYVIYRVIAERVGNAEEDHYDNMDH</sequence>
<protein>
    <submittedName>
        <fullName evidence="2">Uncharacterized protein</fullName>
    </submittedName>
</protein>
<accession>A0A1X6YC30</accession>
<keyword evidence="1" id="KW-0812">Transmembrane</keyword>
<name>A0A1X6YC30_9RHOB</name>
<dbReference type="AlphaFoldDB" id="A0A1X6YC30"/>
<organism evidence="2 3">
    <name type="scientific">Roseovarius albus</name>
    <dbReference type="NCBI Taxonomy" id="1247867"/>
    <lineage>
        <taxon>Bacteria</taxon>
        <taxon>Pseudomonadati</taxon>
        <taxon>Pseudomonadota</taxon>
        <taxon>Alphaproteobacteria</taxon>
        <taxon>Rhodobacterales</taxon>
        <taxon>Roseobacteraceae</taxon>
        <taxon>Roseovarius</taxon>
    </lineage>
</organism>
<reference evidence="2 3" key="1">
    <citation type="submission" date="2017-03" db="EMBL/GenBank/DDBJ databases">
        <authorList>
            <person name="Afonso C.L."/>
            <person name="Miller P.J."/>
            <person name="Scott M.A."/>
            <person name="Spackman E."/>
            <person name="Goraichik I."/>
            <person name="Dimitrov K.M."/>
            <person name="Suarez D.L."/>
            <person name="Swayne D.E."/>
        </authorList>
    </citation>
    <scope>NUCLEOTIDE SEQUENCE [LARGE SCALE GENOMIC DNA]</scope>
    <source>
        <strain evidence="2 3">CECT 7450</strain>
    </source>
</reference>
<proteinExistence type="predicted"/>
<evidence type="ECO:0000313" key="2">
    <source>
        <dbReference type="EMBL" id="SLN17023.1"/>
    </source>
</evidence>
<dbReference type="RefSeq" id="WP_085804069.1">
    <property type="nucleotide sequence ID" value="NZ_FWFX01000001.1"/>
</dbReference>